<name>A0A8J9X1N8_PHATR</name>
<sequence>MERRCTYDQISLVDDSRTPGRFYFGANAEYDQESSFDDALGDGVGSHNSSVVSSSSSSDLGLIEEHEVASSLDGFGIETSMIYTSSDEGSDIRISRVVADRRKSHFLNRESLDESNRSIVTEESSIFSSADLYFERQLSEGDQYIFADDDGSPAHQRLTESESVLLNSSFASAFSSKDQPSSASMSVIKSPNTWATLNQQRGRLLARSLLRQARRRELSPGSVSTMEEEYSLDEERDDVPPEDTTTISTIVTKRRRHGRRKPSSRLFFDQRQSLLTRAVQSMRRQRQKVFAHSTSPLDNLCHASRFVGSLPATTPNNITSTTMLSPVPSAVHARNALADFGSWEKAAIAASPTGFRHLENHKSQLECIPEHEYASDSTDEKWSIERLSAPDFSTRSNVTSGPKSCPIYLGLSLFDGLEGRASAQDVALMLGLGQDGERLLRLLHGKAGIVDVDDDEDDCYDDESMDGGCATIGSSGRGVPLIHLLDDFWLPHYEEYVTRTVNSFSRLFDR</sequence>
<evidence type="ECO:0000313" key="2">
    <source>
        <dbReference type="EMBL" id="CAG9281921.1"/>
    </source>
</evidence>
<feature type="compositionally biased region" description="Acidic residues" evidence="1">
    <location>
        <begin position="226"/>
        <end position="241"/>
    </location>
</feature>
<feature type="region of interest" description="Disordered" evidence="1">
    <location>
        <begin position="216"/>
        <end position="244"/>
    </location>
</feature>
<reference evidence="2" key="1">
    <citation type="submission" date="2022-02" db="EMBL/GenBank/DDBJ databases">
        <authorList>
            <person name="Giguere J D."/>
        </authorList>
    </citation>
    <scope>NUCLEOTIDE SEQUENCE</scope>
    <source>
        <strain evidence="2">CCAP 1055/1</strain>
    </source>
</reference>
<dbReference type="EMBL" id="OU594957">
    <property type="protein sequence ID" value="CAG9281921.1"/>
    <property type="molecule type" value="Genomic_DNA"/>
</dbReference>
<evidence type="ECO:0000256" key="1">
    <source>
        <dbReference type="SAM" id="MobiDB-lite"/>
    </source>
</evidence>
<dbReference type="Proteomes" id="UP000836788">
    <property type="component" value="Chromosome 16"/>
</dbReference>
<gene>
    <name evidence="2" type="ORF">PTTT1_LOCUS17967</name>
</gene>
<proteinExistence type="predicted"/>
<organism evidence="2">
    <name type="scientific">Phaeodactylum tricornutum</name>
    <name type="common">Diatom</name>
    <dbReference type="NCBI Taxonomy" id="2850"/>
    <lineage>
        <taxon>Eukaryota</taxon>
        <taxon>Sar</taxon>
        <taxon>Stramenopiles</taxon>
        <taxon>Ochrophyta</taxon>
        <taxon>Bacillariophyta</taxon>
        <taxon>Bacillariophyceae</taxon>
        <taxon>Bacillariophycidae</taxon>
        <taxon>Naviculales</taxon>
        <taxon>Phaeodactylaceae</taxon>
        <taxon>Phaeodactylum</taxon>
    </lineage>
</organism>
<dbReference type="AlphaFoldDB" id="A0A8J9X1N8"/>
<accession>A0A8J9X1N8</accession>
<protein>
    <submittedName>
        <fullName evidence="2">Uncharacterized protein</fullName>
    </submittedName>
</protein>